<evidence type="ECO:0000256" key="5">
    <source>
        <dbReference type="ARBA" id="ARBA00023040"/>
    </source>
</evidence>
<dbReference type="GO" id="GO:0045202">
    <property type="term" value="C:synapse"/>
    <property type="evidence" value="ECO:0007669"/>
    <property type="project" value="GOC"/>
</dbReference>
<accession>A0AAU9VZ88</accession>
<feature type="transmembrane region" description="Helical" evidence="10">
    <location>
        <begin position="380"/>
        <end position="400"/>
    </location>
</feature>
<evidence type="ECO:0000256" key="8">
    <source>
        <dbReference type="ARBA" id="ARBA00023224"/>
    </source>
</evidence>
<gene>
    <name evidence="12" type="ORF">PMEA_00031508</name>
</gene>
<dbReference type="EMBL" id="CALNXJ010000007">
    <property type="protein sequence ID" value="CAH3043350.1"/>
    <property type="molecule type" value="Genomic_DNA"/>
</dbReference>
<reference evidence="12 13" key="1">
    <citation type="submission" date="2022-05" db="EMBL/GenBank/DDBJ databases">
        <authorList>
            <consortium name="Genoscope - CEA"/>
            <person name="William W."/>
        </authorList>
    </citation>
    <scope>NUCLEOTIDE SEQUENCE [LARGE SCALE GENOMIC DNA]</scope>
</reference>
<dbReference type="GO" id="GO:0007268">
    <property type="term" value="P:chemical synaptic transmission"/>
    <property type="evidence" value="ECO:0007669"/>
    <property type="project" value="TreeGrafter"/>
</dbReference>
<keyword evidence="3 9" id="KW-0812">Transmembrane</keyword>
<evidence type="ECO:0000256" key="6">
    <source>
        <dbReference type="ARBA" id="ARBA00023136"/>
    </source>
</evidence>
<comment type="caution">
    <text evidence="12">The sequence shown here is derived from an EMBL/GenBank/DDBJ whole genome shotgun (WGS) entry which is preliminary data.</text>
</comment>
<dbReference type="PROSITE" id="PS50262">
    <property type="entry name" value="G_PROTEIN_RECEP_F1_2"/>
    <property type="match status" value="1"/>
</dbReference>
<dbReference type="Gene3D" id="1.20.1070.10">
    <property type="entry name" value="Rhodopsin 7-helix transmembrane proteins"/>
    <property type="match status" value="1"/>
</dbReference>
<keyword evidence="2" id="KW-1003">Cell membrane</keyword>
<dbReference type="PANTHER" id="PTHR24247:SF202">
    <property type="entry name" value="5-HYDROXYTRYPTAMINE RECEPTOR 1"/>
    <property type="match status" value="1"/>
</dbReference>
<evidence type="ECO:0000313" key="12">
    <source>
        <dbReference type="EMBL" id="CAH3043350.1"/>
    </source>
</evidence>
<comment type="similarity">
    <text evidence="9">Belongs to the G-protein coupled receptor 1 family.</text>
</comment>
<evidence type="ECO:0000256" key="2">
    <source>
        <dbReference type="ARBA" id="ARBA00022475"/>
    </source>
</evidence>
<keyword evidence="13" id="KW-1185">Reference proteome</keyword>
<feature type="transmembrane region" description="Helical" evidence="10">
    <location>
        <begin position="548"/>
        <end position="569"/>
    </location>
</feature>
<dbReference type="CDD" id="cd14967">
    <property type="entry name" value="7tmA_amine_R-like"/>
    <property type="match status" value="1"/>
</dbReference>
<comment type="subcellular location">
    <subcellularLocation>
        <location evidence="1">Cell membrane</location>
        <topology evidence="1">Multi-pass membrane protein</topology>
    </subcellularLocation>
</comment>
<sequence length="606" mass="68823">MINIPLPDDRGAFLMNQLPDRPCLSAKFNLSCGMDCKFTWDGFGRWLGKNWKPYLTVPGHTKPMKLGITAPKLEKLWIYGDSQAERLHLSIKDGPLCTEIFKFCNLSKMWVYPYSGQFPKWDDQDFDKSIILDSLRVVLERPDMSENSVLILNLGLHYMESIRLQDYRILLLKVIDLLNERNKDTGELKHKARVVWKTSTSISKEKDTGSQLTSDRRRFLALPVSMWGKEDIRRVALYNSLATSLMCQAGLEVLDVYPFTRSFPEGTGGPEVAWYKELNATSVQNSNGTDKWQLPHYIPLRAIQAPSILLAVAILFGNALVIASYKINRRLRTRTNAFLVSLAVSDFLVGIISMPMWIYNIIIVDNGSVPFKAIFKTFDVFSALASIYHLTAISIERYIAVSRPFYYKSLPSLFQRTMITSAWLVAGLLASLSSLTMPSVLKIPWNSRVYATIMFIISFAIPAAIIFFMYAGIFSVARSLLQRNPHHSPGGRQSTGSLMSQYYQGERKVAITVAFITGLFITTWVPFFTVSIMAAYCFHCLPSSPKTFTWLVAIVKGVHYLNSGVNPLVYAQRDSEMRRTFLTLLGLKRVNRRLSAKQEKPWELNN</sequence>
<feature type="transmembrane region" description="Helical" evidence="10">
    <location>
        <begin position="421"/>
        <end position="441"/>
    </location>
</feature>
<feature type="transmembrane region" description="Helical" evidence="10">
    <location>
        <begin position="305"/>
        <end position="325"/>
    </location>
</feature>
<proteinExistence type="inferred from homology"/>
<keyword evidence="8 9" id="KW-0807">Transducer</keyword>
<dbReference type="PROSITE" id="PS00237">
    <property type="entry name" value="G_PROTEIN_RECEP_F1_1"/>
    <property type="match status" value="1"/>
</dbReference>
<keyword evidence="6 10" id="KW-0472">Membrane</keyword>
<dbReference type="GO" id="GO:0005886">
    <property type="term" value="C:plasma membrane"/>
    <property type="evidence" value="ECO:0007669"/>
    <property type="project" value="UniProtKB-SubCell"/>
</dbReference>
<evidence type="ECO:0000256" key="9">
    <source>
        <dbReference type="RuleBase" id="RU000688"/>
    </source>
</evidence>
<dbReference type="GO" id="GO:0030425">
    <property type="term" value="C:dendrite"/>
    <property type="evidence" value="ECO:0007669"/>
    <property type="project" value="TreeGrafter"/>
</dbReference>
<name>A0AAU9VZ88_9CNID</name>
<evidence type="ECO:0000256" key="1">
    <source>
        <dbReference type="ARBA" id="ARBA00004651"/>
    </source>
</evidence>
<dbReference type="GO" id="GO:0030594">
    <property type="term" value="F:neurotransmitter receptor activity"/>
    <property type="evidence" value="ECO:0007669"/>
    <property type="project" value="TreeGrafter"/>
</dbReference>
<dbReference type="GO" id="GO:0007187">
    <property type="term" value="P:G protein-coupled receptor signaling pathway, coupled to cyclic nucleotide second messenger"/>
    <property type="evidence" value="ECO:0007669"/>
    <property type="project" value="TreeGrafter"/>
</dbReference>
<dbReference type="PRINTS" id="PR00237">
    <property type="entry name" value="GPCRRHODOPSN"/>
</dbReference>
<dbReference type="SUPFAM" id="SSF81321">
    <property type="entry name" value="Family A G protein-coupled receptor-like"/>
    <property type="match status" value="1"/>
</dbReference>
<feature type="transmembrane region" description="Helical" evidence="10">
    <location>
        <begin position="509"/>
        <end position="536"/>
    </location>
</feature>
<keyword evidence="5 9" id="KW-0297">G-protein coupled receptor</keyword>
<feature type="transmembrane region" description="Helical" evidence="10">
    <location>
        <begin position="453"/>
        <end position="477"/>
    </location>
</feature>
<keyword evidence="4 10" id="KW-1133">Transmembrane helix</keyword>
<dbReference type="InterPro" id="IPR017452">
    <property type="entry name" value="GPCR_Rhodpsn_7TM"/>
</dbReference>
<evidence type="ECO:0000256" key="10">
    <source>
        <dbReference type="SAM" id="Phobius"/>
    </source>
</evidence>
<dbReference type="PANTHER" id="PTHR24247">
    <property type="entry name" value="5-HYDROXYTRYPTAMINE RECEPTOR"/>
    <property type="match status" value="1"/>
</dbReference>
<organism evidence="12 13">
    <name type="scientific">Pocillopora meandrina</name>
    <dbReference type="NCBI Taxonomy" id="46732"/>
    <lineage>
        <taxon>Eukaryota</taxon>
        <taxon>Metazoa</taxon>
        <taxon>Cnidaria</taxon>
        <taxon>Anthozoa</taxon>
        <taxon>Hexacorallia</taxon>
        <taxon>Scleractinia</taxon>
        <taxon>Astrocoeniina</taxon>
        <taxon>Pocilloporidae</taxon>
        <taxon>Pocillopora</taxon>
    </lineage>
</organism>
<evidence type="ECO:0000256" key="3">
    <source>
        <dbReference type="ARBA" id="ARBA00022692"/>
    </source>
</evidence>
<dbReference type="Proteomes" id="UP001159428">
    <property type="component" value="Unassembled WGS sequence"/>
</dbReference>
<feature type="transmembrane region" description="Helical" evidence="10">
    <location>
        <begin position="337"/>
        <end position="360"/>
    </location>
</feature>
<evidence type="ECO:0000259" key="11">
    <source>
        <dbReference type="PROSITE" id="PS50262"/>
    </source>
</evidence>
<feature type="domain" description="G-protein coupled receptors family 1 profile" evidence="11">
    <location>
        <begin position="317"/>
        <end position="570"/>
    </location>
</feature>
<evidence type="ECO:0000313" key="13">
    <source>
        <dbReference type="Proteomes" id="UP001159428"/>
    </source>
</evidence>
<dbReference type="GO" id="GO:0004993">
    <property type="term" value="F:G protein-coupled serotonin receptor activity"/>
    <property type="evidence" value="ECO:0007669"/>
    <property type="project" value="TreeGrafter"/>
</dbReference>
<evidence type="ECO:0000256" key="4">
    <source>
        <dbReference type="ARBA" id="ARBA00022989"/>
    </source>
</evidence>
<dbReference type="Pfam" id="PF00001">
    <property type="entry name" value="7tm_1"/>
    <property type="match status" value="1"/>
</dbReference>
<protein>
    <recommendedName>
        <fullName evidence="11">G-protein coupled receptors family 1 profile domain-containing protein</fullName>
    </recommendedName>
</protein>
<keyword evidence="7 9" id="KW-0675">Receptor</keyword>
<dbReference type="InterPro" id="IPR000276">
    <property type="entry name" value="GPCR_Rhodpsn"/>
</dbReference>
<dbReference type="AlphaFoldDB" id="A0AAU9VZ88"/>
<evidence type="ECO:0000256" key="7">
    <source>
        <dbReference type="ARBA" id="ARBA00023170"/>
    </source>
</evidence>